<dbReference type="InterPro" id="IPR000477">
    <property type="entry name" value="RT_dom"/>
</dbReference>
<dbReference type="InterPro" id="IPR043128">
    <property type="entry name" value="Rev_trsase/Diguanyl_cyclase"/>
</dbReference>
<dbReference type="Pfam" id="PF00078">
    <property type="entry name" value="RVT_1"/>
    <property type="match status" value="1"/>
</dbReference>
<comment type="caution">
    <text evidence="2">The sequence shown here is derived from an EMBL/GenBank/DDBJ whole genome shotgun (WGS) entry which is preliminary data.</text>
</comment>
<evidence type="ECO:0000313" key="3">
    <source>
        <dbReference type="Proteomes" id="UP000321393"/>
    </source>
</evidence>
<dbReference type="InterPro" id="IPR053134">
    <property type="entry name" value="RNA-dir_DNA_polymerase"/>
</dbReference>
<dbReference type="PANTHER" id="PTHR24559">
    <property type="entry name" value="TRANSPOSON TY3-I GAG-POL POLYPROTEIN"/>
    <property type="match status" value="1"/>
</dbReference>
<reference evidence="2 3" key="1">
    <citation type="submission" date="2019-08" db="EMBL/GenBank/DDBJ databases">
        <title>Draft genome sequences of two oriental melons (Cucumis melo L. var makuwa).</title>
        <authorList>
            <person name="Kwon S.-Y."/>
        </authorList>
    </citation>
    <scope>NUCLEOTIDE SEQUENCE [LARGE SCALE GENOMIC DNA]</scope>
    <source>
        <strain evidence="3">cv. SW 3</strain>
        <tissue evidence="2">Leaf</tissue>
    </source>
</reference>
<sequence>MLDVILGMDFLYTHYASMDCHKKEVIFNNPSLTKVVFRGERKIVPSSLISALKANKLLRKGCIAFLTHVVEVQEEKLKLEDVPVVNEFLDVFSINLSSLTPDREVEFTIELLVGTSPISQASYRSSELKELKVQLQELVDKRYVRLSVSPLGAPVLFVNKKYVTLRLCIDYMQLNKVMIRNKYPLPSINDLFDQLKGASMFSRIDLRSGYHQLMVRKSEIPKTAFRTRYGHYEFFVMLFSLTNAPTVFIDLMNRIFHYYLDQFLIVFIDDILVYSNDSKAHKEHLRIALQTLCDKQLYAKFSKCEFWLKHVVFLQHVVSADEVSVDPQKMELLSIGRDQLMRQK</sequence>
<dbReference type="PANTHER" id="PTHR24559:SF444">
    <property type="entry name" value="REVERSE TRANSCRIPTASE DOMAIN-CONTAINING PROTEIN"/>
    <property type="match status" value="1"/>
</dbReference>
<dbReference type="OrthoDB" id="415724at2759"/>
<evidence type="ECO:0000259" key="1">
    <source>
        <dbReference type="Pfam" id="PF00078"/>
    </source>
</evidence>
<name>A0A5A7SWG1_CUCMM</name>
<protein>
    <submittedName>
        <fullName evidence="2">DNA/RNA polymerases superfamily protein</fullName>
    </submittedName>
</protein>
<dbReference type="Pfam" id="PF08284">
    <property type="entry name" value="RVP_2"/>
    <property type="match status" value="1"/>
</dbReference>
<dbReference type="Proteomes" id="UP000321393">
    <property type="component" value="Unassembled WGS sequence"/>
</dbReference>
<dbReference type="Gene3D" id="3.30.70.270">
    <property type="match status" value="1"/>
</dbReference>
<accession>A0A5A7SWG1</accession>
<dbReference type="SUPFAM" id="SSF56672">
    <property type="entry name" value="DNA/RNA polymerases"/>
    <property type="match status" value="1"/>
</dbReference>
<feature type="domain" description="Reverse transcriptase" evidence="1">
    <location>
        <begin position="159"/>
        <end position="314"/>
    </location>
</feature>
<organism evidence="2 3">
    <name type="scientific">Cucumis melo var. makuwa</name>
    <name type="common">Oriental melon</name>
    <dbReference type="NCBI Taxonomy" id="1194695"/>
    <lineage>
        <taxon>Eukaryota</taxon>
        <taxon>Viridiplantae</taxon>
        <taxon>Streptophyta</taxon>
        <taxon>Embryophyta</taxon>
        <taxon>Tracheophyta</taxon>
        <taxon>Spermatophyta</taxon>
        <taxon>Magnoliopsida</taxon>
        <taxon>eudicotyledons</taxon>
        <taxon>Gunneridae</taxon>
        <taxon>Pentapetalae</taxon>
        <taxon>rosids</taxon>
        <taxon>fabids</taxon>
        <taxon>Cucurbitales</taxon>
        <taxon>Cucurbitaceae</taxon>
        <taxon>Benincaseae</taxon>
        <taxon>Cucumis</taxon>
    </lineage>
</organism>
<evidence type="ECO:0000313" key="2">
    <source>
        <dbReference type="EMBL" id="KAA0035380.1"/>
    </source>
</evidence>
<dbReference type="EMBL" id="SSTE01020050">
    <property type="protein sequence ID" value="KAA0035380.1"/>
    <property type="molecule type" value="Genomic_DNA"/>
</dbReference>
<dbReference type="Gene3D" id="3.10.10.10">
    <property type="entry name" value="HIV Type 1 Reverse Transcriptase, subunit A, domain 1"/>
    <property type="match status" value="1"/>
</dbReference>
<proteinExistence type="predicted"/>
<dbReference type="AlphaFoldDB" id="A0A5A7SWG1"/>
<gene>
    <name evidence="2" type="ORF">E6C27_scaffold597G00180</name>
</gene>
<dbReference type="InterPro" id="IPR043502">
    <property type="entry name" value="DNA/RNA_pol_sf"/>
</dbReference>
<dbReference type="CDD" id="cd01647">
    <property type="entry name" value="RT_LTR"/>
    <property type="match status" value="1"/>
</dbReference>